<dbReference type="Proteomes" id="UP000215086">
    <property type="component" value="Chromosome"/>
</dbReference>
<dbReference type="EMBL" id="CP018477">
    <property type="protein sequence ID" value="ASV76727.1"/>
    <property type="molecule type" value="Genomic_DNA"/>
</dbReference>
<evidence type="ECO:0000259" key="1">
    <source>
        <dbReference type="Pfam" id="PF13360"/>
    </source>
</evidence>
<feature type="domain" description="Pyrrolo-quinoline quinone repeat" evidence="1">
    <location>
        <begin position="966"/>
        <end position="1052"/>
    </location>
</feature>
<dbReference type="KEGG" id="ttf:THTE_4126"/>
<organism evidence="2 3">
    <name type="scientific">Thermogutta terrifontis</name>
    <dbReference type="NCBI Taxonomy" id="1331910"/>
    <lineage>
        <taxon>Bacteria</taxon>
        <taxon>Pseudomonadati</taxon>
        <taxon>Planctomycetota</taxon>
        <taxon>Planctomycetia</taxon>
        <taxon>Pirellulales</taxon>
        <taxon>Thermoguttaceae</taxon>
        <taxon>Thermogutta</taxon>
    </lineage>
</organism>
<evidence type="ECO:0000313" key="3">
    <source>
        <dbReference type="Proteomes" id="UP000215086"/>
    </source>
</evidence>
<dbReference type="Gene3D" id="2.130.10.10">
    <property type="entry name" value="YVTN repeat-like/Quinoprotein amine dehydrogenase"/>
    <property type="match status" value="1"/>
</dbReference>
<dbReference type="InterPro" id="IPR015943">
    <property type="entry name" value="WD40/YVTN_repeat-like_dom_sf"/>
</dbReference>
<name>A0A286RLD0_9BACT</name>
<dbReference type="OrthoDB" id="207125at2"/>
<gene>
    <name evidence="2" type="ORF">THTE_4126</name>
</gene>
<protein>
    <submittedName>
        <fullName evidence="2">Putative dehydrogenase</fullName>
    </submittedName>
</protein>
<sequence length="1316" mass="146811">MICMTMCNQQGDRLRRYGSAVGDSAVQSLPDIVGRTAILFGNLFRGSESVGLTGRATGGRKWIEQSICHVVALVLTWGVLTNSVLTHLAWAAEENPGNVASGDLSQPENGTNHPWPPYDPRWFIEAWQNDEVVTESSLRSILERVPGQGYRIDQTREGPWPVRFVEGVFRLTPHFDQDQCLKIGLVRPENLSFFVVAGNRVVELRYHPSFYQAWAAYVVESDFRQRPDRPQRLELWGTDQGRYRRSGLGSVMLFWNGKELVLARGPLRLLTVPFSGPPEELWMVGKTRLRELRWLSGIPIPPDEAPSFSQDPGSKPPSSAVSSQAVLPAGSFGWSSWKSFPGLALNLDEQGRVEFVGVDVKERAYAGFPVPPVGALEIVLKFHQVTPGTGFFVADRDRRPIAGLGFFKRSGRSELVFGFHSAQDDSWERGADDNQVVPLVGESQWFKLTIAAGVVKWWFSPDGKHWSLAAPTAENCDRQVAWCGLFLTRGQNRRIVLESLSLQPLLDPSEWCDAELFAQVPQEVYQESDWTRWCEAVFRSCPDVELSRWLAACCVKTLQQNPPSYLGQRVLEMLWDVITESRLPIGKKLATSSFLAGLSSSRDWGIYERLPNRMVRMMWDELRRNECPAFTLLSDWFLRCPYWAEWRLPAFPEALFRQELFAALAAHDGTHLARLGYTVQWAAVPGSDVVPDSLRYLAGVALQRSRTGTATAAGILQDNFPRVMEPLQVDIGKPAYNLVQELSAMLDHGDVSGAAQRILEASANETEGFFPASDDNDLWCSFPLYLERLASRFSGFSQALAGLAVKVGQIQLEQAKNNGREDLAENVAMRVPGTTVAAWAAIWLGDRRLVLGRMAEALAYYQRARSVPDAAIQQEVLRRLKLVMSLVPAFGEVDSLAQSKPSSEQWIFTTSVNSWEIGPLEIRPGVSVETPGLRRPPSFPDREIDWPRAQMSFTPLDDLLLVDAQSDIRAYARDGTLVWGQQSTIQGDQRAPAMVRMKPLVHEGRLIARRWEQRGTELVCLDLIDGHVVWNCRPKGDVVSDPWLVGTDVYAIVASDMESDRIELGLACVDPERGRLREFTKLFSLRNTINQPVDCQVTAIGPQFVGQVRGAVFAGDVTGRVAWLRTVPWVAPPSDGWWPSQPWFYQDNPAPLVCGDTVIVTGRGSWCVCAVALSDGTLKWCRPLGRLLGILGESGGRLYIRTENGLAILEAASGRLLAEIEHHDVDEWLRVHNPDTIVALQLRENPQERPAVLQMTFYGITDGRCVGYTQVPLPEKKTPWIGPIVLWDTELLLFTGHPSSPARRASYQIGVVSDGG</sequence>
<evidence type="ECO:0000313" key="2">
    <source>
        <dbReference type="EMBL" id="ASV76727.1"/>
    </source>
</evidence>
<dbReference type="SUPFAM" id="SSF50998">
    <property type="entry name" value="Quinoprotein alcohol dehydrogenase-like"/>
    <property type="match status" value="1"/>
</dbReference>
<accession>A0A286RLD0</accession>
<dbReference type="RefSeq" id="WP_095416453.1">
    <property type="nucleotide sequence ID" value="NZ_CP018477.1"/>
</dbReference>
<dbReference type="InterPro" id="IPR011047">
    <property type="entry name" value="Quinoprotein_ADH-like_sf"/>
</dbReference>
<reference evidence="2 3" key="1">
    <citation type="journal article" name="Front. Microbiol.">
        <title>Sugar Metabolism of the First Thermophilic Planctomycete Thermogutta terrifontis: Comparative Genomic and Transcriptomic Approaches.</title>
        <authorList>
            <person name="Elcheninov A.G."/>
            <person name="Menzel P."/>
            <person name="Gudbergsdottir S.R."/>
            <person name="Slesarev A.I."/>
            <person name="Kadnikov V.V."/>
            <person name="Krogh A."/>
            <person name="Bonch-Osmolovskaya E.A."/>
            <person name="Peng X."/>
            <person name="Kublanov I.V."/>
        </authorList>
    </citation>
    <scope>NUCLEOTIDE SEQUENCE [LARGE SCALE GENOMIC DNA]</scope>
    <source>
        <strain evidence="2 3">R1</strain>
    </source>
</reference>
<dbReference type="Pfam" id="PF13360">
    <property type="entry name" value="PQQ_2"/>
    <property type="match status" value="1"/>
</dbReference>
<dbReference type="InterPro" id="IPR002372">
    <property type="entry name" value="PQQ_rpt_dom"/>
</dbReference>
<proteinExistence type="predicted"/>
<keyword evidence="3" id="KW-1185">Reference proteome</keyword>